<evidence type="ECO:0000313" key="3">
    <source>
        <dbReference type="Proteomes" id="UP000320672"/>
    </source>
</evidence>
<protein>
    <recommendedName>
        <fullName evidence="4">Carboxypeptidase regulatory-like domain-containing protein</fullName>
    </recommendedName>
</protein>
<dbReference type="PROSITE" id="PS51257">
    <property type="entry name" value="PROKAR_LIPOPROTEIN"/>
    <property type="match status" value="1"/>
</dbReference>
<dbReference type="EMBL" id="CP036262">
    <property type="protein sequence ID" value="QDS94914.1"/>
    <property type="molecule type" value="Genomic_DNA"/>
</dbReference>
<feature type="chain" id="PRO_5022179034" description="Carboxypeptidase regulatory-like domain-containing protein" evidence="1">
    <location>
        <begin position="24"/>
        <end position="139"/>
    </location>
</feature>
<dbReference type="OrthoDB" id="289783at2"/>
<reference evidence="2 3" key="1">
    <citation type="submission" date="2019-02" db="EMBL/GenBank/DDBJ databases">
        <title>Deep-cultivation of Planctomycetes and their phenomic and genomic characterization uncovers novel biology.</title>
        <authorList>
            <person name="Wiegand S."/>
            <person name="Jogler M."/>
            <person name="Boedeker C."/>
            <person name="Pinto D."/>
            <person name="Vollmers J."/>
            <person name="Rivas-Marin E."/>
            <person name="Kohn T."/>
            <person name="Peeters S.H."/>
            <person name="Heuer A."/>
            <person name="Rast P."/>
            <person name="Oberbeckmann S."/>
            <person name="Bunk B."/>
            <person name="Jeske O."/>
            <person name="Meyerdierks A."/>
            <person name="Storesund J.E."/>
            <person name="Kallscheuer N."/>
            <person name="Luecker S."/>
            <person name="Lage O.M."/>
            <person name="Pohl T."/>
            <person name="Merkel B.J."/>
            <person name="Hornburger P."/>
            <person name="Mueller R.-W."/>
            <person name="Bruemmer F."/>
            <person name="Labrenz M."/>
            <person name="Spormann A.M."/>
            <person name="Op den Camp H."/>
            <person name="Overmann J."/>
            <person name="Amann R."/>
            <person name="Jetten M.S.M."/>
            <person name="Mascher T."/>
            <person name="Medema M.H."/>
            <person name="Devos D.P."/>
            <person name="Kaster A.-K."/>
            <person name="Ovreas L."/>
            <person name="Rohde M."/>
            <person name="Galperin M.Y."/>
            <person name="Jogler C."/>
        </authorList>
    </citation>
    <scope>NUCLEOTIDE SEQUENCE [LARGE SCALE GENOMIC DNA]</scope>
    <source>
        <strain evidence="2 3">FF011L</strain>
    </source>
</reference>
<keyword evidence="1" id="KW-0732">Signal</keyword>
<organism evidence="2 3">
    <name type="scientific">Roseimaritima multifibrata</name>
    <dbReference type="NCBI Taxonomy" id="1930274"/>
    <lineage>
        <taxon>Bacteria</taxon>
        <taxon>Pseudomonadati</taxon>
        <taxon>Planctomycetota</taxon>
        <taxon>Planctomycetia</taxon>
        <taxon>Pirellulales</taxon>
        <taxon>Pirellulaceae</taxon>
        <taxon>Roseimaritima</taxon>
    </lineage>
</organism>
<dbReference type="KEGG" id="rml:FF011L_36970"/>
<evidence type="ECO:0008006" key="4">
    <source>
        <dbReference type="Google" id="ProtNLM"/>
    </source>
</evidence>
<evidence type="ECO:0000256" key="1">
    <source>
        <dbReference type="SAM" id="SignalP"/>
    </source>
</evidence>
<feature type="signal peptide" evidence="1">
    <location>
        <begin position="1"/>
        <end position="23"/>
    </location>
</feature>
<proteinExistence type="predicted"/>
<dbReference type="Proteomes" id="UP000320672">
    <property type="component" value="Chromosome"/>
</dbReference>
<name>A0A517MJ82_9BACT</name>
<accession>A0A517MJ82</accession>
<dbReference type="RefSeq" id="WP_145352851.1">
    <property type="nucleotide sequence ID" value="NZ_CP036262.1"/>
</dbReference>
<keyword evidence="3" id="KW-1185">Reference proteome</keyword>
<sequence length="139" mass="14944" precursor="true">MIRIKRTAVVMIALCSSALPLLSGCTPSTGFYEVEGTVTHNGEPVPKVFLIFHPANPDIHPEAMAMSDEQGRYKMMVGNSPGVPPGEHTVYATDPAAVQGGSSSDDPDYKEVITKYGPGTSTYKVTIDKDESELELKLD</sequence>
<dbReference type="AlphaFoldDB" id="A0A517MJ82"/>
<gene>
    <name evidence="2" type="ORF">FF011L_36970</name>
</gene>
<evidence type="ECO:0000313" key="2">
    <source>
        <dbReference type="EMBL" id="QDS94914.1"/>
    </source>
</evidence>